<keyword evidence="4" id="KW-1185">Reference proteome</keyword>
<dbReference type="Pfam" id="PF00644">
    <property type="entry name" value="PARP"/>
    <property type="match status" value="1"/>
</dbReference>
<feature type="non-terminal residue" evidence="3">
    <location>
        <position position="1"/>
    </location>
</feature>
<sequence length="607" mass="68944">VAPRVLKPQIRQQYRYMEERIGKITDPDRTSIDRWKSLKGPAAKRETRMEVVAWIAVSLFDCRLEGGFVRDWVVGDYSSKPTHIPPQQWVQYDPKSGMPILDRDLVPSDLDCHLPAAKPFDVEAFLDTLYGYGIIAKAFKQDWRYVILIDENTKTGPFTMDLIEPHIALTHDRIDFDVSNLSLEKLYTRDLGMRVDITGSPSWIQLETIVENIRRKEFQVLRPIDGENGPNTSGTVAERIEKMKSRGWNPIGKPLNIIPNPPPTYNAILVPYPASTVLYKNIVTAMQTINGARVISIEQIKNPDIESLYEYMRKTISKECRDNDPNERELYHGTSGDAVEGIINRGYDDRFFSKAGAWGHGAYFADDPRKSNGYANPDPKTTRRVIFYNKVLLGNESVQTKTDATLTAAPIDHHSVHGAGGWTGFQFHEYIVYRYGQALPYLKITRSGHPNPITETEDENENRVTSTAIAQRDLENLVVRFRWIDGFLVVVEADSSTKIDHVNFVKGVLSTFNSSPILILLLGPLMEEVFTAKTRYICQTEIRDKKIQFVKYDDDSVEEDFNANFDDNDDDEISSKLISIKQELKLQSSVSVSVDENAVKNSVPQTI</sequence>
<dbReference type="AlphaFoldDB" id="A0A820JLV1"/>
<dbReference type="InterPro" id="IPR051712">
    <property type="entry name" value="ARTD-AVP"/>
</dbReference>
<name>A0A820JLV1_9BILA</name>
<dbReference type="SUPFAM" id="SSF56399">
    <property type="entry name" value="ADP-ribosylation"/>
    <property type="match status" value="1"/>
</dbReference>
<feature type="non-terminal residue" evidence="3">
    <location>
        <position position="607"/>
    </location>
</feature>
<dbReference type="GO" id="GO:0005634">
    <property type="term" value="C:nucleus"/>
    <property type="evidence" value="ECO:0007669"/>
    <property type="project" value="TreeGrafter"/>
</dbReference>
<keyword evidence="1" id="KW-0328">Glycosyltransferase</keyword>
<dbReference type="GO" id="GO:1990404">
    <property type="term" value="F:NAD+-protein mono-ADP-ribosyltransferase activity"/>
    <property type="evidence" value="ECO:0007669"/>
    <property type="project" value="TreeGrafter"/>
</dbReference>
<comment type="caution">
    <text evidence="3">The sequence shown here is derived from an EMBL/GenBank/DDBJ whole genome shotgun (WGS) entry which is preliminary data.</text>
</comment>
<dbReference type="InterPro" id="IPR012317">
    <property type="entry name" value="Poly(ADP-ribose)pol_cat_dom"/>
</dbReference>
<evidence type="ECO:0000256" key="1">
    <source>
        <dbReference type="RuleBase" id="RU362114"/>
    </source>
</evidence>
<dbReference type="PROSITE" id="PS51059">
    <property type="entry name" value="PARP_CATALYTIC"/>
    <property type="match status" value="1"/>
</dbReference>
<accession>A0A820JLV1</accession>
<dbReference type="Gene3D" id="3.90.228.10">
    <property type="match status" value="1"/>
</dbReference>
<dbReference type="EC" id="2.4.2.-" evidence="1"/>
<organism evidence="3 4">
    <name type="scientific">Rotaria magnacalcarata</name>
    <dbReference type="NCBI Taxonomy" id="392030"/>
    <lineage>
        <taxon>Eukaryota</taxon>
        <taxon>Metazoa</taxon>
        <taxon>Spiralia</taxon>
        <taxon>Gnathifera</taxon>
        <taxon>Rotifera</taxon>
        <taxon>Eurotatoria</taxon>
        <taxon>Bdelloidea</taxon>
        <taxon>Philodinida</taxon>
        <taxon>Philodinidae</taxon>
        <taxon>Rotaria</taxon>
    </lineage>
</organism>
<reference evidence="3" key="1">
    <citation type="submission" date="2021-02" db="EMBL/GenBank/DDBJ databases">
        <authorList>
            <person name="Nowell W R."/>
        </authorList>
    </citation>
    <scope>NUCLEOTIDE SEQUENCE</scope>
</reference>
<dbReference type="PANTHER" id="PTHR45740">
    <property type="entry name" value="POLY [ADP-RIBOSE] POLYMERASE"/>
    <property type="match status" value="1"/>
</dbReference>
<dbReference type="GO" id="GO:0003950">
    <property type="term" value="F:NAD+ poly-ADP-ribosyltransferase activity"/>
    <property type="evidence" value="ECO:0007669"/>
    <property type="project" value="UniProtKB-UniRule"/>
</dbReference>
<feature type="domain" description="PARP catalytic" evidence="2">
    <location>
        <begin position="256"/>
        <end position="454"/>
    </location>
</feature>
<keyword evidence="1" id="KW-0808">Transferase</keyword>
<dbReference type="Proteomes" id="UP000663866">
    <property type="component" value="Unassembled WGS sequence"/>
</dbReference>
<evidence type="ECO:0000313" key="3">
    <source>
        <dbReference type="EMBL" id="CAF4326215.1"/>
    </source>
</evidence>
<evidence type="ECO:0000313" key="4">
    <source>
        <dbReference type="Proteomes" id="UP000663866"/>
    </source>
</evidence>
<evidence type="ECO:0000259" key="2">
    <source>
        <dbReference type="PROSITE" id="PS51059"/>
    </source>
</evidence>
<dbReference type="EMBL" id="CAJOBG010021429">
    <property type="protein sequence ID" value="CAF4326215.1"/>
    <property type="molecule type" value="Genomic_DNA"/>
</dbReference>
<protein>
    <recommendedName>
        <fullName evidence="1">Poly [ADP-ribose] polymerase</fullName>
        <shortName evidence="1">PARP</shortName>
        <ecNumber evidence="1">2.4.2.-</ecNumber>
    </recommendedName>
</protein>
<dbReference type="PANTHER" id="PTHR45740:SF2">
    <property type="entry name" value="POLY [ADP-RIBOSE] POLYMERASE"/>
    <property type="match status" value="1"/>
</dbReference>
<keyword evidence="1" id="KW-0520">NAD</keyword>
<gene>
    <name evidence="3" type="ORF">OVN521_LOCUS32152</name>
</gene>
<proteinExistence type="predicted"/>